<reference evidence="6 7" key="1">
    <citation type="submission" date="2014-02" db="EMBL/GenBank/DDBJ databases">
        <title>The genome sequence of Colletotrichum fioriniae PJ7.</title>
        <authorList>
            <person name="Baroncelli R."/>
            <person name="Thon M.R."/>
        </authorList>
    </citation>
    <scope>NUCLEOTIDE SEQUENCE [LARGE SCALE GENOMIC DNA]</scope>
    <source>
        <strain evidence="6 7">PJ7</strain>
    </source>
</reference>
<dbReference type="PIRSF" id="PIRSF000137">
    <property type="entry name" value="Alcohol_oxidase"/>
    <property type="match status" value="1"/>
</dbReference>
<dbReference type="Gene3D" id="3.50.50.60">
    <property type="entry name" value="FAD/NAD(P)-binding domain"/>
    <property type="match status" value="2"/>
</dbReference>
<feature type="chain" id="PRO_5001455919" evidence="4">
    <location>
        <begin position="22"/>
        <end position="589"/>
    </location>
</feature>
<dbReference type="EMBL" id="JARH01000556">
    <property type="protein sequence ID" value="EXF79424.1"/>
    <property type="molecule type" value="Genomic_DNA"/>
</dbReference>
<dbReference type="InterPro" id="IPR007867">
    <property type="entry name" value="GMC_OxRtase_C"/>
</dbReference>
<feature type="binding site" evidence="3">
    <location>
        <position position="121"/>
    </location>
    <ligand>
        <name>FAD</name>
        <dbReference type="ChEBI" id="CHEBI:57692"/>
    </ligand>
</feature>
<dbReference type="SUPFAM" id="SSF54373">
    <property type="entry name" value="FAD-linked reductases, C-terminal domain"/>
    <property type="match status" value="1"/>
</dbReference>
<feature type="signal peptide" evidence="4">
    <location>
        <begin position="1"/>
        <end position="21"/>
    </location>
</feature>
<dbReference type="InterPro" id="IPR036188">
    <property type="entry name" value="FAD/NAD-bd_sf"/>
</dbReference>
<dbReference type="Proteomes" id="UP000020467">
    <property type="component" value="Unassembled WGS sequence"/>
</dbReference>
<feature type="active site" description="Proton donor" evidence="2">
    <location>
        <position position="525"/>
    </location>
</feature>
<keyword evidence="7" id="KW-1185">Reference proteome</keyword>
<evidence type="ECO:0000313" key="6">
    <source>
        <dbReference type="EMBL" id="EXF79424.1"/>
    </source>
</evidence>
<evidence type="ECO:0000259" key="5">
    <source>
        <dbReference type="PROSITE" id="PS00624"/>
    </source>
</evidence>
<dbReference type="eggNOG" id="KOG1238">
    <property type="taxonomic scope" value="Eukaryota"/>
</dbReference>
<comment type="caution">
    <text evidence="6">The sequence shown here is derived from an EMBL/GenBank/DDBJ whole genome shotgun (WGS) entry which is preliminary data.</text>
</comment>
<comment type="cofactor">
    <cofactor evidence="3">
        <name>FAD</name>
        <dbReference type="ChEBI" id="CHEBI:57692"/>
    </cofactor>
</comment>
<dbReference type="InterPro" id="IPR000172">
    <property type="entry name" value="GMC_OxRdtase_N"/>
</dbReference>
<feature type="binding site" evidence="3">
    <location>
        <position position="238"/>
    </location>
    <ligand>
        <name>FAD</name>
        <dbReference type="ChEBI" id="CHEBI:57692"/>
    </ligand>
</feature>
<evidence type="ECO:0000256" key="2">
    <source>
        <dbReference type="PIRSR" id="PIRSR000137-1"/>
    </source>
</evidence>
<gene>
    <name evidence="6" type="ORF">CFIO01_11296</name>
</gene>
<proteinExistence type="inferred from homology"/>
<organism evidence="6 7">
    <name type="scientific">Colletotrichum fioriniae PJ7</name>
    <dbReference type="NCBI Taxonomy" id="1445577"/>
    <lineage>
        <taxon>Eukaryota</taxon>
        <taxon>Fungi</taxon>
        <taxon>Dikarya</taxon>
        <taxon>Ascomycota</taxon>
        <taxon>Pezizomycotina</taxon>
        <taxon>Sordariomycetes</taxon>
        <taxon>Hypocreomycetidae</taxon>
        <taxon>Glomerellales</taxon>
        <taxon>Glomerellaceae</taxon>
        <taxon>Colletotrichum</taxon>
        <taxon>Colletotrichum acutatum species complex</taxon>
    </lineage>
</organism>
<dbReference type="GO" id="GO:0044550">
    <property type="term" value="P:secondary metabolite biosynthetic process"/>
    <property type="evidence" value="ECO:0007669"/>
    <property type="project" value="TreeGrafter"/>
</dbReference>
<name>A0A010RNA6_9PEZI</name>
<dbReference type="Pfam" id="PF00732">
    <property type="entry name" value="GMC_oxred_N"/>
    <property type="match status" value="1"/>
</dbReference>
<dbReference type="HOGENOM" id="CLU_002865_6_0_1"/>
<feature type="active site" description="Proton acceptor" evidence="2">
    <location>
        <position position="568"/>
    </location>
</feature>
<dbReference type="InterPro" id="IPR012132">
    <property type="entry name" value="GMC_OxRdtase"/>
</dbReference>
<sequence>MAYVVKMAVAVAAMPLLGALARPSSPSVCLKRQNDTNLLPSYDYIVVGAGASGLTVANRLSEDPAVTVLVIEAGDLDAGEDYVKIPGLAGGAVGTKYDWNTTYAANDALGGRSVSIPQGRVVGGSTKLNRMNEKFTPPKADIVSEWGVQVDDAAHGSDGLMQVTYSPFFWPTTKFMIDAVKELGITVAKDQANGSPIGGYFCPHNQDPTSSTRSSAREAYYDNFTGRKNLHLLTGRQVTKVVTSGSGDAVKATGVEFAASKGAQAQTATAAKEVILAAGALHSPQILQVSGIGDPALHTSINVPTVVDLPAVGQNLHDHVMLTVVNTINTTLPVSSLLQSNATFAAEARAQYDSQKNGPLSSPTGDFLTFLPLSTYSKAVDTLSSEASAQDGTTFLPSGAPAEVVKGYQAQQKVLNERLTATDSALLELIWADGVVVLGLQHPYSRGSLKAASSSTFDAPTADSAFLKNPLDVSFLVEGVKFARTIAGTEAVKPLQPFEVVPGANITTDAAIADFVRQQSGTLFHPVGTCKLGAREEGGVVDASLKVYGISGLRVVDASIMPLVPATHIMTTVYAVAEKAADIIKGNTA</sequence>
<evidence type="ECO:0000256" key="1">
    <source>
        <dbReference type="ARBA" id="ARBA00010790"/>
    </source>
</evidence>
<dbReference type="GO" id="GO:0050660">
    <property type="term" value="F:flavin adenine dinucleotide binding"/>
    <property type="evidence" value="ECO:0007669"/>
    <property type="project" value="InterPro"/>
</dbReference>
<comment type="similarity">
    <text evidence="1">Belongs to the GMC oxidoreductase family.</text>
</comment>
<dbReference type="OrthoDB" id="269227at2759"/>
<keyword evidence="4" id="KW-0732">Signal</keyword>
<dbReference type="Gene3D" id="3.30.560.10">
    <property type="entry name" value="Glucose Oxidase, domain 3"/>
    <property type="match status" value="2"/>
</dbReference>
<evidence type="ECO:0000256" key="3">
    <source>
        <dbReference type="PIRSR" id="PIRSR000137-2"/>
    </source>
</evidence>
<dbReference type="PROSITE" id="PS00624">
    <property type="entry name" value="GMC_OXRED_2"/>
    <property type="match status" value="1"/>
</dbReference>
<accession>A0A010RNA6</accession>
<evidence type="ECO:0000256" key="4">
    <source>
        <dbReference type="SAM" id="SignalP"/>
    </source>
</evidence>
<evidence type="ECO:0000313" key="7">
    <source>
        <dbReference type="Proteomes" id="UP000020467"/>
    </source>
</evidence>
<keyword evidence="3" id="KW-0274">FAD</keyword>
<dbReference type="PANTHER" id="PTHR11552">
    <property type="entry name" value="GLUCOSE-METHANOL-CHOLINE GMC OXIDOREDUCTASE"/>
    <property type="match status" value="1"/>
</dbReference>
<dbReference type="SUPFAM" id="SSF51905">
    <property type="entry name" value="FAD/NAD(P)-binding domain"/>
    <property type="match status" value="1"/>
</dbReference>
<keyword evidence="3" id="KW-0285">Flavoprotein</keyword>
<dbReference type="GO" id="GO:0016614">
    <property type="term" value="F:oxidoreductase activity, acting on CH-OH group of donors"/>
    <property type="evidence" value="ECO:0007669"/>
    <property type="project" value="InterPro"/>
</dbReference>
<dbReference type="KEGG" id="cfj:CFIO01_11296"/>
<feature type="domain" description="Glucose-methanol-choline oxidoreductase N-terminal" evidence="5">
    <location>
        <begin position="279"/>
        <end position="293"/>
    </location>
</feature>
<dbReference type="PANTHER" id="PTHR11552:SF115">
    <property type="entry name" value="DEHYDROGENASE XPTC-RELATED"/>
    <property type="match status" value="1"/>
</dbReference>
<dbReference type="Pfam" id="PF05199">
    <property type="entry name" value="GMC_oxred_C"/>
    <property type="match status" value="1"/>
</dbReference>
<dbReference type="AlphaFoldDB" id="A0A010RNA6"/>
<protein>
    <submittedName>
        <fullName evidence="6">GMC oxidoreductase</fullName>
    </submittedName>
</protein>